<protein>
    <submittedName>
        <fullName evidence="1">Uncharacterized protein</fullName>
    </submittedName>
</protein>
<dbReference type="Proteomes" id="UP000826195">
    <property type="component" value="Unassembled WGS sequence"/>
</dbReference>
<dbReference type="EMBL" id="JAHXZJ010002609">
    <property type="protein sequence ID" value="KAH0539384.1"/>
    <property type="molecule type" value="Genomic_DNA"/>
</dbReference>
<comment type="caution">
    <text evidence="1">The sequence shown here is derived from an EMBL/GenBank/DDBJ whole genome shotgun (WGS) entry which is preliminary data.</text>
</comment>
<reference evidence="1 2" key="1">
    <citation type="journal article" date="2021" name="J. Hered.">
        <title>A chromosome-level genome assembly of the parasitoid wasp, Cotesia glomerata (Hymenoptera: Braconidae).</title>
        <authorList>
            <person name="Pinto B.J."/>
            <person name="Weis J.J."/>
            <person name="Gamble T."/>
            <person name="Ode P.J."/>
            <person name="Paul R."/>
            <person name="Zaspel J.M."/>
        </authorList>
    </citation>
    <scope>NUCLEOTIDE SEQUENCE [LARGE SCALE GENOMIC DNA]</scope>
    <source>
        <strain evidence="1">CgM1</strain>
    </source>
</reference>
<organism evidence="1 2">
    <name type="scientific">Cotesia glomerata</name>
    <name type="common">Lepidopteran parasitic wasp</name>
    <name type="synonym">Apanteles glomeratus</name>
    <dbReference type="NCBI Taxonomy" id="32391"/>
    <lineage>
        <taxon>Eukaryota</taxon>
        <taxon>Metazoa</taxon>
        <taxon>Ecdysozoa</taxon>
        <taxon>Arthropoda</taxon>
        <taxon>Hexapoda</taxon>
        <taxon>Insecta</taxon>
        <taxon>Pterygota</taxon>
        <taxon>Neoptera</taxon>
        <taxon>Endopterygota</taxon>
        <taxon>Hymenoptera</taxon>
        <taxon>Apocrita</taxon>
        <taxon>Ichneumonoidea</taxon>
        <taxon>Braconidae</taxon>
        <taxon>Microgastrinae</taxon>
        <taxon>Cotesia</taxon>
    </lineage>
</organism>
<name>A0AAV7I085_COTGL</name>
<evidence type="ECO:0000313" key="2">
    <source>
        <dbReference type="Proteomes" id="UP000826195"/>
    </source>
</evidence>
<dbReference type="AlphaFoldDB" id="A0AAV7I085"/>
<keyword evidence="2" id="KW-1185">Reference proteome</keyword>
<proteinExistence type="predicted"/>
<accession>A0AAV7I085</accession>
<evidence type="ECO:0000313" key="1">
    <source>
        <dbReference type="EMBL" id="KAH0539384.1"/>
    </source>
</evidence>
<sequence>MGKPCPVGHAPRVEKLKERSSCLEESRSRVTGFVRAHCGRVNADRYVYRTTVDDKGASLRVHINLIRLKDAGERNVPCK</sequence>
<gene>
    <name evidence="1" type="ORF">KQX54_004453</name>
</gene>